<evidence type="ECO:0000313" key="2">
    <source>
        <dbReference type="Proteomes" id="UP000677913"/>
    </source>
</evidence>
<dbReference type="EMBL" id="JAGSXH010000028">
    <property type="protein sequence ID" value="MBS2963524.1"/>
    <property type="molecule type" value="Genomic_DNA"/>
</dbReference>
<gene>
    <name evidence="1" type="ORF">KGA66_10735</name>
</gene>
<evidence type="ECO:0000313" key="1">
    <source>
        <dbReference type="EMBL" id="MBS2963524.1"/>
    </source>
</evidence>
<keyword evidence="2" id="KW-1185">Reference proteome</keyword>
<proteinExistence type="predicted"/>
<dbReference type="RefSeq" id="WP_211467306.1">
    <property type="nucleotide sequence ID" value="NZ_JAGSXH010000028.1"/>
</dbReference>
<dbReference type="AlphaFoldDB" id="A0A8J7WPA7"/>
<comment type="caution">
    <text evidence="1">The sequence shown here is derived from an EMBL/GenBank/DDBJ whole genome shotgun (WGS) entry which is preliminary data.</text>
</comment>
<organism evidence="1 2">
    <name type="scientific">Actinocrinis puniceicyclus</name>
    <dbReference type="NCBI Taxonomy" id="977794"/>
    <lineage>
        <taxon>Bacteria</taxon>
        <taxon>Bacillati</taxon>
        <taxon>Actinomycetota</taxon>
        <taxon>Actinomycetes</taxon>
        <taxon>Catenulisporales</taxon>
        <taxon>Actinospicaceae</taxon>
        <taxon>Actinocrinis</taxon>
    </lineage>
</organism>
<sequence length="80" mass="8310">MAAGGGGGAGSGDVRGGGLCVWCGRCCGFLETQPYPPHGSAVVDAKNKRYLPSGGIFRIDGSVKRPNGQEEVFYFQCKLA</sequence>
<reference evidence="1" key="1">
    <citation type="submission" date="2021-04" db="EMBL/GenBank/DDBJ databases">
        <title>Genome based classification of Actinospica acidithermotolerans sp. nov., an actinobacterium isolated from an Indonesian hot spring.</title>
        <authorList>
            <person name="Kusuma A.B."/>
            <person name="Putra K.E."/>
            <person name="Nafisah S."/>
            <person name="Loh J."/>
            <person name="Nouioui I."/>
            <person name="Goodfellow M."/>
        </authorList>
    </citation>
    <scope>NUCLEOTIDE SEQUENCE</scope>
    <source>
        <strain evidence="1">DSM 45618</strain>
    </source>
</reference>
<name>A0A8J7WPA7_9ACTN</name>
<accession>A0A8J7WPA7</accession>
<dbReference type="Proteomes" id="UP000677913">
    <property type="component" value="Unassembled WGS sequence"/>
</dbReference>
<protein>
    <submittedName>
        <fullName evidence="1">Uncharacterized protein</fullName>
    </submittedName>
</protein>